<keyword evidence="1" id="KW-0732">Signal</keyword>
<keyword evidence="3" id="KW-1185">Reference proteome</keyword>
<dbReference type="OrthoDB" id="663527at2"/>
<dbReference type="EMBL" id="CP032050">
    <property type="protein sequence ID" value="AYN68549.1"/>
    <property type="molecule type" value="Genomic_DNA"/>
</dbReference>
<sequence>MNKLKIVIIIFLGILSFSACEKDDICIDADTPNLVIRFYDVLDTTEFKDVQNLIVRGLLPEGEQDTLDNAALDSIVLPLRVDATSTSFTMSRQLSIDDINVDTLTFNYEVQEIYQSRACGYTVTYQGLEISTQEPADSLWVQDFTIVTPNIENTASAHVKIFH</sequence>
<evidence type="ECO:0000313" key="2">
    <source>
        <dbReference type="EMBL" id="AYN68549.1"/>
    </source>
</evidence>
<dbReference type="InterPro" id="IPR045607">
    <property type="entry name" value="DUF6452"/>
</dbReference>
<evidence type="ECO:0000256" key="1">
    <source>
        <dbReference type="SAM" id="SignalP"/>
    </source>
</evidence>
<protein>
    <recommendedName>
        <fullName evidence="4">DUF1735 domain-containing protein</fullName>
    </recommendedName>
</protein>
<feature type="signal peptide" evidence="1">
    <location>
        <begin position="1"/>
        <end position="21"/>
    </location>
</feature>
<name>A0A3G2L8G0_9FLAO</name>
<gene>
    <name evidence="2" type="ORF">D1013_14750</name>
</gene>
<reference evidence="2 3" key="1">
    <citation type="submission" date="2018-08" db="EMBL/GenBank/DDBJ databases">
        <title>The reduced genetic potential of extracellular carbohydrate catabolism in Euzebyella marina RN62, a Flavobacteriia bacterium isolated from the hadal water.</title>
        <authorList>
            <person name="Xue C."/>
        </authorList>
    </citation>
    <scope>NUCLEOTIDE SEQUENCE [LARGE SCALE GENOMIC DNA]</scope>
    <source>
        <strain evidence="2 3">RN62</strain>
    </source>
</reference>
<dbReference type="Proteomes" id="UP000276309">
    <property type="component" value="Chromosome"/>
</dbReference>
<evidence type="ECO:0000313" key="3">
    <source>
        <dbReference type="Proteomes" id="UP000276309"/>
    </source>
</evidence>
<dbReference type="AlphaFoldDB" id="A0A3G2L8G0"/>
<evidence type="ECO:0008006" key="4">
    <source>
        <dbReference type="Google" id="ProtNLM"/>
    </source>
</evidence>
<dbReference type="Pfam" id="PF20050">
    <property type="entry name" value="DUF6452"/>
    <property type="match status" value="1"/>
</dbReference>
<proteinExistence type="predicted"/>
<feature type="chain" id="PRO_5017944139" description="DUF1735 domain-containing protein" evidence="1">
    <location>
        <begin position="22"/>
        <end position="163"/>
    </location>
</feature>
<dbReference type="KEGG" id="emar:D1013_14750"/>
<dbReference type="RefSeq" id="WP_121849562.1">
    <property type="nucleotide sequence ID" value="NZ_CP032050.1"/>
</dbReference>
<accession>A0A3G2L8G0</accession>
<dbReference type="PROSITE" id="PS51257">
    <property type="entry name" value="PROKAR_LIPOPROTEIN"/>
    <property type="match status" value="1"/>
</dbReference>
<organism evidence="2 3">
    <name type="scientific">Euzebyella marina</name>
    <dbReference type="NCBI Taxonomy" id="1761453"/>
    <lineage>
        <taxon>Bacteria</taxon>
        <taxon>Pseudomonadati</taxon>
        <taxon>Bacteroidota</taxon>
        <taxon>Flavobacteriia</taxon>
        <taxon>Flavobacteriales</taxon>
        <taxon>Flavobacteriaceae</taxon>
        <taxon>Euzebyella</taxon>
    </lineage>
</organism>